<dbReference type="InterPro" id="IPR024524">
    <property type="entry name" value="DUF3800"/>
</dbReference>
<sequence>MSDWRNRPTLIENWNKDIDTFMAIDENGTTDFKGIQKKVKEDFFSTFGDQSDIVLPHDRWFTITGVVMERNNFVSFKDTMNSIKYGYWNEGKYQYKKGLQRVVLHSREIRKKEGPFNPKAINYGELMGDISSLVEKTNFKIFSSSIDKLMHILSYSKPFPVYNLCLEFIVERYCRYLRGSGKTGMLLLESRGKKEDKIILEHLVDLLENGNRYWGAEDFQCIKGVYFNPKWCFKQENQTSFILLELADLVSYPIFKYVSVDKKDRAFEVIEEKIHNYPLYSGYGLKKFP</sequence>
<name>A0A1J9TGP1_9BACI</name>
<dbReference type="Proteomes" id="UP000181873">
    <property type="component" value="Unassembled WGS sequence"/>
</dbReference>
<reference evidence="1 2" key="1">
    <citation type="submission" date="2016-06" db="EMBL/GenBank/DDBJ databases">
        <title>First insights into the genetic diversity and population structure of in the Bacillus cereus group bacteria from diverse marine environments.</title>
        <authorList>
            <person name="Liu Y."/>
            <person name="Lai Q."/>
            <person name="Shao Z."/>
        </authorList>
    </citation>
    <scope>NUCLEOTIDE SEQUENCE [LARGE SCALE GENOMIC DNA]</scope>
    <source>
        <strain evidence="1 2">N35-10-2</strain>
    </source>
</reference>
<dbReference type="Pfam" id="PF12686">
    <property type="entry name" value="DUF3800"/>
    <property type="match status" value="1"/>
</dbReference>
<proteinExistence type="predicted"/>
<evidence type="ECO:0008006" key="3">
    <source>
        <dbReference type="Google" id="ProtNLM"/>
    </source>
</evidence>
<organism evidence="1 2">
    <name type="scientific">Bacillus albus</name>
    <dbReference type="NCBI Taxonomy" id="2026189"/>
    <lineage>
        <taxon>Bacteria</taxon>
        <taxon>Bacillati</taxon>
        <taxon>Bacillota</taxon>
        <taxon>Bacilli</taxon>
        <taxon>Bacillales</taxon>
        <taxon>Bacillaceae</taxon>
        <taxon>Bacillus</taxon>
        <taxon>Bacillus cereus group</taxon>
    </lineage>
</organism>
<gene>
    <name evidence="1" type="ORF">BAU25_12435</name>
</gene>
<dbReference type="AlphaFoldDB" id="A0A1J9TGP1"/>
<protein>
    <recommendedName>
        <fullName evidence="3">DUF3800 domain-containing protein</fullName>
    </recommendedName>
</protein>
<dbReference type="EMBL" id="MAOE01000090">
    <property type="protein sequence ID" value="OJD63634.1"/>
    <property type="molecule type" value="Genomic_DNA"/>
</dbReference>
<comment type="caution">
    <text evidence="1">The sequence shown here is derived from an EMBL/GenBank/DDBJ whole genome shotgun (WGS) entry which is preliminary data.</text>
</comment>
<evidence type="ECO:0000313" key="1">
    <source>
        <dbReference type="EMBL" id="OJD63634.1"/>
    </source>
</evidence>
<accession>A0A1J9TGP1</accession>
<dbReference type="RefSeq" id="WP_071758269.1">
    <property type="nucleotide sequence ID" value="NZ_CBCSIO010000016.1"/>
</dbReference>
<evidence type="ECO:0000313" key="2">
    <source>
        <dbReference type="Proteomes" id="UP000181873"/>
    </source>
</evidence>